<evidence type="ECO:0000313" key="3">
    <source>
        <dbReference type="EMBL" id="MBL0385838.1"/>
    </source>
</evidence>
<dbReference type="EMBL" id="JAEQNB010000001">
    <property type="protein sequence ID" value="MBL0385838.1"/>
    <property type="molecule type" value="Genomic_DNA"/>
</dbReference>
<keyword evidence="4" id="KW-1185">Reference proteome</keyword>
<comment type="caution">
    <text evidence="3">The sequence shown here is derived from an EMBL/GenBank/DDBJ whole genome shotgun (WGS) entry which is preliminary data.</text>
</comment>
<dbReference type="Pfam" id="PF05117">
    <property type="entry name" value="DUF695"/>
    <property type="match status" value="1"/>
</dbReference>
<evidence type="ECO:0000259" key="2">
    <source>
        <dbReference type="Pfam" id="PF06877"/>
    </source>
</evidence>
<evidence type="ECO:0000259" key="1">
    <source>
        <dbReference type="Pfam" id="PF05117"/>
    </source>
</evidence>
<dbReference type="InterPro" id="IPR016097">
    <property type="entry name" value="DUF695"/>
</dbReference>
<name>A0ABS1J6D3_9BACL</name>
<gene>
    <name evidence="3" type="ORF">JJB07_04170</name>
</gene>
<feature type="domain" description="DUF695" evidence="1">
    <location>
        <begin position="3"/>
        <end position="137"/>
    </location>
</feature>
<dbReference type="Gene3D" id="3.30.70.970">
    <property type="entry name" value="RraB-like"/>
    <property type="match status" value="1"/>
</dbReference>
<organism evidence="3 4">
    <name type="scientific">Tumebacillus amylolyticus</name>
    <dbReference type="NCBI Taxonomy" id="2801339"/>
    <lineage>
        <taxon>Bacteria</taxon>
        <taxon>Bacillati</taxon>
        <taxon>Bacillota</taxon>
        <taxon>Bacilli</taxon>
        <taxon>Bacillales</taxon>
        <taxon>Alicyclobacillaceae</taxon>
        <taxon>Tumebacillus</taxon>
    </lineage>
</organism>
<dbReference type="InterPro" id="IPR009671">
    <property type="entry name" value="RraB_dom"/>
</dbReference>
<dbReference type="Pfam" id="PF06877">
    <property type="entry name" value="RraB"/>
    <property type="match status" value="1"/>
</dbReference>
<protein>
    <submittedName>
        <fullName evidence="3">DUF695 domain-containing protein</fullName>
    </submittedName>
</protein>
<evidence type="ECO:0000313" key="4">
    <source>
        <dbReference type="Proteomes" id="UP000602284"/>
    </source>
</evidence>
<dbReference type="RefSeq" id="WP_201631373.1">
    <property type="nucleotide sequence ID" value="NZ_JAEQNB010000001.1"/>
</dbReference>
<proteinExistence type="predicted"/>
<dbReference type="SUPFAM" id="SSF89946">
    <property type="entry name" value="Hypothetical protein VC0424"/>
    <property type="match status" value="1"/>
</dbReference>
<sequence length="246" mass="28719">MSNQWEVYLTRFDDHVASVRVNMAHTNPEFRPDFLNTLLYVWVKLQTPTADGLTTDEEAQRLYQIEDRLDEFLGAEYGAVPVGMVTTEGRREFYFYAESGDHLHEELEPVLAEFPDYAFQFGDKSDPEWQHYFGYLFPSPTELQWMQDLKTVTQLEEHGDPLTPRPVQHWFYFRTAESRDHVKALLIVEGFEVDHEPDVENAFGLVLLRTDAVDLDSIHRVTAPLTRLAMEHDGQYDGWETMVIQK</sequence>
<reference evidence="3 4" key="1">
    <citation type="submission" date="2021-01" db="EMBL/GenBank/DDBJ databases">
        <title>Tumebacillus sp. strain ITR2 16S ribosomal RNA gene Genome sequencing and assembly.</title>
        <authorList>
            <person name="Kang M."/>
        </authorList>
    </citation>
    <scope>NUCLEOTIDE SEQUENCE [LARGE SCALE GENOMIC DNA]</scope>
    <source>
        <strain evidence="3 4">ITR2</strain>
    </source>
</reference>
<feature type="domain" description="Regulator of ribonuclease activity B" evidence="2">
    <location>
        <begin position="148"/>
        <end position="241"/>
    </location>
</feature>
<dbReference type="Proteomes" id="UP000602284">
    <property type="component" value="Unassembled WGS sequence"/>
</dbReference>
<dbReference type="InterPro" id="IPR036701">
    <property type="entry name" value="RraB-like_sf"/>
</dbReference>
<accession>A0ABS1J6D3</accession>